<accession>A0ABS0CGS8</accession>
<reference evidence="1 2" key="1">
    <citation type="submission" date="2020-10" db="EMBL/GenBank/DDBJ databases">
        <title>Identification of Nocardia species via Next-generation sequencing and recognition of intraspecies genetic diversity.</title>
        <authorList>
            <person name="Li P."/>
            <person name="Li P."/>
            <person name="Lu B."/>
        </authorList>
    </citation>
    <scope>NUCLEOTIDE SEQUENCE [LARGE SCALE GENOMIC DNA]</scope>
    <source>
        <strain evidence="1 2">N-11</strain>
    </source>
</reference>
<dbReference type="EMBL" id="JADLRE010000025">
    <property type="protein sequence ID" value="MBF6228693.1"/>
    <property type="molecule type" value="Genomic_DNA"/>
</dbReference>
<sequence length="131" mass="14991">MRCSAAEFAQLRTAVDTVYEGPWSEPQRLSLSEARHYIDQVKRRITLQENEIRRRQESVDLTCPWCERRRTYLGVVGFITGHAGFMTDHPSELGQEIFEQHAYRCDLCGSMMYFADGFLPHPLPGRPAAAG</sequence>
<protein>
    <submittedName>
        <fullName evidence="1">Uncharacterized protein</fullName>
    </submittedName>
</protein>
<dbReference type="Proteomes" id="UP000807309">
    <property type="component" value="Unassembled WGS sequence"/>
</dbReference>
<evidence type="ECO:0000313" key="1">
    <source>
        <dbReference type="EMBL" id="MBF6228693.1"/>
    </source>
</evidence>
<organism evidence="1 2">
    <name type="scientific">Nocardia abscessus</name>
    <dbReference type="NCBI Taxonomy" id="120957"/>
    <lineage>
        <taxon>Bacteria</taxon>
        <taxon>Bacillati</taxon>
        <taxon>Actinomycetota</taxon>
        <taxon>Actinomycetes</taxon>
        <taxon>Mycobacteriales</taxon>
        <taxon>Nocardiaceae</taxon>
        <taxon>Nocardia</taxon>
    </lineage>
</organism>
<gene>
    <name evidence="1" type="ORF">IU470_26755</name>
</gene>
<name>A0ABS0CGS8_9NOCA</name>
<keyword evidence="2" id="KW-1185">Reference proteome</keyword>
<proteinExistence type="predicted"/>
<evidence type="ECO:0000313" key="2">
    <source>
        <dbReference type="Proteomes" id="UP000807309"/>
    </source>
</evidence>
<dbReference type="RefSeq" id="WP_195035579.1">
    <property type="nucleotide sequence ID" value="NZ_JADLRE010000025.1"/>
</dbReference>
<comment type="caution">
    <text evidence="1">The sequence shown here is derived from an EMBL/GenBank/DDBJ whole genome shotgun (WGS) entry which is preliminary data.</text>
</comment>